<dbReference type="Proteomes" id="UP000069902">
    <property type="component" value="Chromosome cPNK"/>
</dbReference>
<dbReference type="Pfam" id="PF01966">
    <property type="entry name" value="HD"/>
    <property type="match status" value="1"/>
</dbReference>
<feature type="domain" description="HD/PDEase" evidence="2">
    <location>
        <begin position="87"/>
        <end position="242"/>
    </location>
</feature>
<dbReference type="InterPro" id="IPR006674">
    <property type="entry name" value="HD_domain"/>
</dbReference>
<dbReference type="RefSeq" id="WP_059061694.1">
    <property type="nucleotide sequence ID" value="NZ_LN879502.1"/>
</dbReference>
<keyword evidence="4" id="KW-1185">Reference proteome</keyword>
<dbReference type="SMART" id="SM00471">
    <property type="entry name" value="HDc"/>
    <property type="match status" value="1"/>
</dbReference>
<dbReference type="InParanoid" id="A0A0U5JFX6"/>
<dbReference type="EMBL" id="LN879502">
    <property type="protein sequence ID" value="CUI17506.1"/>
    <property type="molecule type" value="Genomic_DNA"/>
</dbReference>
<protein>
    <submittedName>
        <fullName evidence="3">Putative deoxyguanosinetriphosphate triphosphohydrolase</fullName>
        <ecNumber evidence="3">3.1.5.1</ecNumber>
    </submittedName>
</protein>
<evidence type="ECO:0000313" key="3">
    <source>
        <dbReference type="EMBL" id="CUI17506.1"/>
    </source>
</evidence>
<dbReference type="SUPFAM" id="SSF109604">
    <property type="entry name" value="HD-domain/PDEase-like"/>
    <property type="match status" value="1"/>
</dbReference>
<dbReference type="AlphaFoldDB" id="A0A0U5JFX6"/>
<sequence length="389" mass="44563">MSHSSVDSSPQTLAIDTLAHYRKIAEQKEAQTLFARATFSKNHCRLEGAEDDHRMPYKRDVDRILHSKAYSRYVDKTQVVYLVENDHITHRSLHVQLVSSFARGIAEILRLNLDLVEAIALGHDVGHAPFGHEGEGYLSALSVEYDNGPFCHPSQSCRLFTEIEPLNLGLAVYDGFLCHDGGMSGPILIPNFGKTWDDHFKDRMLKKEHPDSNIMPGTLEGCLVKLCDTMSYIGRDIEDAINLGILNREDVPQTCLGKTNREILGFLAADVIRHSYDKEYIAISEESFEALRILRRFNFKHIYVHPKLKVESSKIKHSYRILFEWLLQDLGAYNEQSYLWKHYLQKRSEKYLSQTNAVQMVIDYIAGMTDSFFVRTLEKVIVPSKIELL</sequence>
<dbReference type="STRING" id="389348.PNK_1901"/>
<dbReference type="Gene3D" id="1.10.3210.10">
    <property type="entry name" value="Hypothetical protein af1432"/>
    <property type="match status" value="1"/>
</dbReference>
<evidence type="ECO:0000313" key="4">
    <source>
        <dbReference type="Proteomes" id="UP000069902"/>
    </source>
</evidence>
<dbReference type="Pfam" id="PF13286">
    <property type="entry name" value="HD_assoc"/>
    <property type="match status" value="1"/>
</dbReference>
<reference evidence="4" key="1">
    <citation type="submission" date="2015-09" db="EMBL/GenBank/DDBJ databases">
        <authorList>
            <person name="Bertelli C."/>
        </authorList>
    </citation>
    <scope>NUCLEOTIDE SEQUENCE [LARGE SCALE GENOMIC DNA]</scope>
    <source>
        <strain evidence="4">KNic</strain>
    </source>
</reference>
<dbReference type="KEGG" id="pnl:PNK_1901"/>
<proteinExistence type="predicted"/>
<dbReference type="InterPro" id="IPR003607">
    <property type="entry name" value="HD/PDEase_dom"/>
</dbReference>
<accession>A0A0U5JFX6</accession>
<dbReference type="GO" id="GO:0008832">
    <property type="term" value="F:dGTPase activity"/>
    <property type="evidence" value="ECO:0007669"/>
    <property type="project" value="UniProtKB-EC"/>
</dbReference>
<dbReference type="CDD" id="cd00077">
    <property type="entry name" value="HDc"/>
    <property type="match status" value="1"/>
</dbReference>
<gene>
    <name evidence="3" type="primary">dgt</name>
    <name evidence="3" type="ORF">PNK_1901</name>
</gene>
<organism evidence="3 4">
    <name type="scientific">Candidatus Protochlamydia naegleriophila</name>
    <dbReference type="NCBI Taxonomy" id="389348"/>
    <lineage>
        <taxon>Bacteria</taxon>
        <taxon>Pseudomonadati</taxon>
        <taxon>Chlamydiota</taxon>
        <taxon>Chlamydiia</taxon>
        <taxon>Parachlamydiales</taxon>
        <taxon>Parachlamydiaceae</taxon>
        <taxon>Candidatus Protochlamydia</taxon>
    </lineage>
</organism>
<dbReference type="InterPro" id="IPR026875">
    <property type="entry name" value="PHydrolase_assoc_dom"/>
</dbReference>
<evidence type="ECO:0000259" key="2">
    <source>
        <dbReference type="SMART" id="SM00471"/>
    </source>
</evidence>
<evidence type="ECO:0000256" key="1">
    <source>
        <dbReference type="ARBA" id="ARBA00022801"/>
    </source>
</evidence>
<keyword evidence="1 3" id="KW-0378">Hydrolase</keyword>
<dbReference type="PATRIC" id="fig|389348.3.peg.2132"/>
<dbReference type="EC" id="3.1.5.1" evidence="3"/>
<name>A0A0U5JFX6_9BACT</name>